<sequence>MPKEIRKRGKKHKKPVTPVLGQQSQDNVPSTKPSWILSSADSNSKTYNPEAPFGYVDPELKAYFRTVDDQLKEWQQNRGEAEAEEDVDPNENRRMFLMAALQEISGKERQLATDPDCAGGLERMAYSMDDFVRRVFVDSLTGSYELLIKHRFASHVVQTLLTVAPDTIARESRGVAPTVEDSDKGQLRTLTQLILDFSEEILPSLPVLIMDQFASHVVRALFLLLCPHLFKSDAPHKSQSFVRSRKSVAWKARQDPLKSIFGSMRNKGQTGEESAPPPAFHEFSRRCVTTLRTTLDANEVRSLAANKAACPVLQMAIEMEADQGLSDEPGSLMDYVLVGLISASHNDPSVMPEASDYLATLLRDPTSSHLLETIISRCPETVFRILWLTYFERSLKKLAMHPVANFVIAKAVERADAEQLSYALYELQDSFGKLRQTRIGVLRAFIERTASLGILEKEICEAICSAFQVGTEEDQMSFVLCALSLKSTTEYAAAVRENAAALANPKSQVEVYEKRSQKSRDGTLPGPLEPTTTGALLLQSLLRLHAPHNALVLNSIESLSSQELLALAHHPAASRVLDAIIDGTTIPPRSRRTLLRAMEAQFADVIDDRIGARVGARCWAAADPYLKEKLAQALLPHAARLAGSSYARFFTRGLALSLLQRKPEEWRRLHATPSSSGTTAASTNTARSNATVPSAVVAPIVEEDEPEGEKAGESSSGKKRKKRRRNAASDEIDALFEDMMGRKVVRSALKAGPVPVPLESKTKAREGGQGNEAADLNDVEIKAAPGKKRSKRRRGPS</sequence>
<name>A0ACC0UJM7_9AGAM</name>
<evidence type="ECO:0000313" key="2">
    <source>
        <dbReference type="Proteomes" id="UP001207468"/>
    </source>
</evidence>
<accession>A0ACC0UJM7</accession>
<gene>
    <name evidence="1" type="ORF">F5148DRAFT_1323941</name>
</gene>
<keyword evidence="2" id="KW-1185">Reference proteome</keyword>
<dbReference type="EMBL" id="JAGFNK010000024">
    <property type="protein sequence ID" value="KAI9511254.1"/>
    <property type="molecule type" value="Genomic_DNA"/>
</dbReference>
<proteinExistence type="predicted"/>
<evidence type="ECO:0000313" key="1">
    <source>
        <dbReference type="EMBL" id="KAI9511254.1"/>
    </source>
</evidence>
<reference evidence="1" key="1">
    <citation type="submission" date="2021-03" db="EMBL/GenBank/DDBJ databases">
        <title>Evolutionary priming and transition to the ectomycorrhizal habit in an iconic lineage of mushroom-forming fungi: is preadaptation a requirement?</title>
        <authorList>
            <consortium name="DOE Joint Genome Institute"/>
            <person name="Looney B.P."/>
            <person name="Miyauchi S."/>
            <person name="Morin E."/>
            <person name="Drula E."/>
            <person name="Courty P.E."/>
            <person name="Chicoki N."/>
            <person name="Fauchery L."/>
            <person name="Kohler A."/>
            <person name="Kuo A."/>
            <person name="LaButti K."/>
            <person name="Pangilinan J."/>
            <person name="Lipzen A."/>
            <person name="Riley R."/>
            <person name="Andreopoulos W."/>
            <person name="He G."/>
            <person name="Johnson J."/>
            <person name="Barry K.W."/>
            <person name="Grigoriev I.V."/>
            <person name="Nagy L."/>
            <person name="Hibbett D."/>
            <person name="Henrissat B."/>
            <person name="Matheny P.B."/>
            <person name="Labbe J."/>
            <person name="Martin A.F."/>
        </authorList>
    </citation>
    <scope>NUCLEOTIDE SEQUENCE</scope>
    <source>
        <strain evidence="1">BPL698</strain>
    </source>
</reference>
<protein>
    <submittedName>
        <fullName evidence="1">Armadillo-type protein</fullName>
    </submittedName>
</protein>
<comment type="caution">
    <text evidence="1">The sequence shown here is derived from an EMBL/GenBank/DDBJ whole genome shotgun (WGS) entry which is preliminary data.</text>
</comment>
<organism evidence="1 2">
    <name type="scientific">Russula earlei</name>
    <dbReference type="NCBI Taxonomy" id="71964"/>
    <lineage>
        <taxon>Eukaryota</taxon>
        <taxon>Fungi</taxon>
        <taxon>Dikarya</taxon>
        <taxon>Basidiomycota</taxon>
        <taxon>Agaricomycotina</taxon>
        <taxon>Agaricomycetes</taxon>
        <taxon>Russulales</taxon>
        <taxon>Russulaceae</taxon>
        <taxon>Russula</taxon>
    </lineage>
</organism>
<dbReference type="Proteomes" id="UP001207468">
    <property type="component" value="Unassembled WGS sequence"/>
</dbReference>